<dbReference type="InParanoid" id="A0A151GCR4"/>
<proteinExistence type="predicted"/>
<comment type="caution">
    <text evidence="3">The sequence shown here is derived from an EMBL/GenBank/DDBJ whole genome shotgun (WGS) entry which is preliminary data.</text>
</comment>
<evidence type="ECO:0008006" key="5">
    <source>
        <dbReference type="Google" id="ProtNLM"/>
    </source>
</evidence>
<organism evidence="3 4">
    <name type="scientific">Drechmeria coniospora</name>
    <name type="common">Nematophagous fungus</name>
    <name type="synonym">Meria coniospora</name>
    <dbReference type="NCBI Taxonomy" id="98403"/>
    <lineage>
        <taxon>Eukaryota</taxon>
        <taxon>Fungi</taxon>
        <taxon>Dikarya</taxon>
        <taxon>Ascomycota</taxon>
        <taxon>Pezizomycotina</taxon>
        <taxon>Sordariomycetes</taxon>
        <taxon>Hypocreomycetidae</taxon>
        <taxon>Hypocreales</taxon>
        <taxon>Ophiocordycipitaceae</taxon>
        <taxon>Drechmeria</taxon>
    </lineage>
</organism>
<protein>
    <recommendedName>
        <fullName evidence="5">Secreted protein</fullName>
    </recommendedName>
</protein>
<evidence type="ECO:0000256" key="1">
    <source>
        <dbReference type="SAM" id="MobiDB-lite"/>
    </source>
</evidence>
<dbReference type="GeneID" id="63719490"/>
<feature type="region of interest" description="Disordered" evidence="1">
    <location>
        <begin position="263"/>
        <end position="282"/>
    </location>
</feature>
<dbReference type="RefSeq" id="XP_040654238.1">
    <property type="nucleotide sequence ID" value="XM_040804134.1"/>
</dbReference>
<dbReference type="AlphaFoldDB" id="A0A151GCR4"/>
<keyword evidence="4" id="KW-1185">Reference proteome</keyword>
<evidence type="ECO:0000313" key="4">
    <source>
        <dbReference type="Proteomes" id="UP000076580"/>
    </source>
</evidence>
<sequence>MRFYFLLAGTLFGAHAAPSGQGIAVDDTPKIPQADLEKLSIERGLKKNLNCTYSPQYRVSECALMEGENTFDRLGLRVHMFNGNKSGSIETIYGTFGKVFKHKNRDPRIHVLFEAPKPGATVEMEIDVMREFGEAQVPVKRLSEFSIMQRIHDGILSDTRRYQIEALVFEIHHVQSNMTLRNEAEAPCMDGLSWFPPSNVLNRGFKTRRLHTVWKQTWGPSVWTVRERMEEGSVQLSGPCMPKGFNAEDCESDPVYHGYPPVLMDREEPNADNVMNTDKATE</sequence>
<feature type="chain" id="PRO_5007580414" description="Secreted protein" evidence="2">
    <location>
        <begin position="17"/>
        <end position="282"/>
    </location>
</feature>
<keyword evidence="2" id="KW-0732">Signal</keyword>
<accession>A0A151GCR4</accession>
<feature type="compositionally biased region" description="Polar residues" evidence="1">
    <location>
        <begin position="273"/>
        <end position="282"/>
    </location>
</feature>
<dbReference type="EMBL" id="LAYC01000003">
    <property type="protein sequence ID" value="KYK54886.1"/>
    <property type="molecule type" value="Genomic_DNA"/>
</dbReference>
<feature type="signal peptide" evidence="2">
    <location>
        <begin position="1"/>
        <end position="16"/>
    </location>
</feature>
<name>A0A151GCR4_DRECN</name>
<reference evidence="3 4" key="1">
    <citation type="journal article" date="2016" name="Sci. Rep.">
        <title>Insights into Adaptations to a Near-Obligate Nematode Endoparasitic Lifestyle from the Finished Genome of Drechmeria coniospora.</title>
        <authorList>
            <person name="Zhang L."/>
            <person name="Zhou Z."/>
            <person name="Guo Q."/>
            <person name="Fokkens L."/>
            <person name="Miskei M."/>
            <person name="Pocsi I."/>
            <person name="Zhang W."/>
            <person name="Chen M."/>
            <person name="Wang L."/>
            <person name="Sun Y."/>
            <person name="Donzelli B.G."/>
            <person name="Gibson D.M."/>
            <person name="Nelson D.R."/>
            <person name="Luo J.G."/>
            <person name="Rep M."/>
            <person name="Liu H."/>
            <person name="Yang S."/>
            <person name="Wang J."/>
            <person name="Krasnoff S.B."/>
            <person name="Xu Y."/>
            <person name="Molnar I."/>
            <person name="Lin M."/>
        </authorList>
    </citation>
    <scope>NUCLEOTIDE SEQUENCE [LARGE SCALE GENOMIC DNA]</scope>
    <source>
        <strain evidence="3 4">ARSEF 6962</strain>
    </source>
</reference>
<evidence type="ECO:0000313" key="3">
    <source>
        <dbReference type="EMBL" id="KYK54886.1"/>
    </source>
</evidence>
<evidence type="ECO:0000256" key="2">
    <source>
        <dbReference type="SAM" id="SignalP"/>
    </source>
</evidence>
<dbReference type="Proteomes" id="UP000076580">
    <property type="component" value="Chromosome 03"/>
</dbReference>
<gene>
    <name evidence="3" type="ORF">DCS_06847</name>
</gene>